<keyword evidence="3" id="KW-1185">Reference proteome</keyword>
<evidence type="ECO:0008006" key="4">
    <source>
        <dbReference type="Google" id="ProtNLM"/>
    </source>
</evidence>
<proteinExistence type="predicted"/>
<feature type="region of interest" description="Disordered" evidence="1">
    <location>
        <begin position="225"/>
        <end position="368"/>
    </location>
</feature>
<evidence type="ECO:0000313" key="2">
    <source>
        <dbReference type="EMBL" id="KAK6327819.1"/>
    </source>
</evidence>
<dbReference type="EMBL" id="JAGTTL010000002">
    <property type="protein sequence ID" value="KAK6327819.1"/>
    <property type="molecule type" value="Genomic_DNA"/>
</dbReference>
<organism evidence="2 3">
    <name type="scientific">Coregonus suidteri</name>
    <dbReference type="NCBI Taxonomy" id="861788"/>
    <lineage>
        <taxon>Eukaryota</taxon>
        <taxon>Metazoa</taxon>
        <taxon>Chordata</taxon>
        <taxon>Craniata</taxon>
        <taxon>Vertebrata</taxon>
        <taxon>Euteleostomi</taxon>
        <taxon>Actinopterygii</taxon>
        <taxon>Neopterygii</taxon>
        <taxon>Teleostei</taxon>
        <taxon>Protacanthopterygii</taxon>
        <taxon>Salmoniformes</taxon>
        <taxon>Salmonidae</taxon>
        <taxon>Coregoninae</taxon>
        <taxon>Coregonus</taxon>
    </lineage>
</organism>
<feature type="compositionally biased region" description="Polar residues" evidence="1">
    <location>
        <begin position="136"/>
        <end position="146"/>
    </location>
</feature>
<feature type="compositionally biased region" description="Polar residues" evidence="1">
    <location>
        <begin position="351"/>
        <end position="368"/>
    </location>
</feature>
<accession>A0AAN8MC85</accession>
<evidence type="ECO:0000313" key="3">
    <source>
        <dbReference type="Proteomes" id="UP001356427"/>
    </source>
</evidence>
<protein>
    <recommendedName>
        <fullName evidence="4">Stathmin domain-containing protein 1</fullName>
    </recommendedName>
</protein>
<feature type="region of interest" description="Disordered" evidence="1">
    <location>
        <begin position="127"/>
        <end position="146"/>
    </location>
</feature>
<name>A0AAN8MC85_9TELE</name>
<feature type="compositionally biased region" description="Basic and acidic residues" evidence="1">
    <location>
        <begin position="237"/>
        <end position="274"/>
    </location>
</feature>
<feature type="compositionally biased region" description="Low complexity" evidence="1">
    <location>
        <begin position="317"/>
        <end position="328"/>
    </location>
</feature>
<comment type="caution">
    <text evidence="2">The sequence shown here is derived from an EMBL/GenBank/DDBJ whole genome shotgun (WGS) entry which is preliminary data.</text>
</comment>
<gene>
    <name evidence="2" type="ORF">J4Q44_G00034650</name>
</gene>
<dbReference type="AlphaFoldDB" id="A0AAN8MC85"/>
<dbReference type="Proteomes" id="UP001356427">
    <property type="component" value="Unassembled WGS sequence"/>
</dbReference>
<sequence length="368" mass="39976">MKPSFLKPGLRYTQPDWSFNNNLVTNRSKLQRASAYQINQDLHFTRGDASTQPHISLLYETKNLSENTFGLQKILLLSQKTLEAMHMNLFTLGDSLEGKSQALGIDRRCQEPKAVLLEVNMGCGSSSSRIVDDTGSKQGSRGDSAVSKFTTDSGVVLDTGEVLTLPGAVPRKLPPLAAHSPGLVQENGERPRSSEILEQLLSQGIIPAQPRERASEEAYNMIVDTETPSRRPPPHLESLKGRRDQSVTTKEDMEEGMRQAEERRNKRKEEELKVRLRTKSAGVCGPNTAAKTGEGDVVTPVEVLQAPETPPSPRGIQQDPPDTDPTQTQGGGDGGVRESGGEGVRSGVSGQLLSASLEMENTTHVSTD</sequence>
<evidence type="ECO:0000256" key="1">
    <source>
        <dbReference type="SAM" id="MobiDB-lite"/>
    </source>
</evidence>
<reference evidence="2 3" key="1">
    <citation type="submission" date="2021-04" db="EMBL/GenBank/DDBJ databases">
        <authorList>
            <person name="De Guttry C."/>
            <person name="Zahm M."/>
            <person name="Klopp C."/>
            <person name="Cabau C."/>
            <person name="Louis A."/>
            <person name="Berthelot C."/>
            <person name="Parey E."/>
            <person name="Roest Crollius H."/>
            <person name="Montfort J."/>
            <person name="Robinson-Rechavi M."/>
            <person name="Bucao C."/>
            <person name="Bouchez O."/>
            <person name="Gislard M."/>
            <person name="Lluch J."/>
            <person name="Milhes M."/>
            <person name="Lampietro C."/>
            <person name="Lopez Roques C."/>
            <person name="Donnadieu C."/>
            <person name="Braasch I."/>
            <person name="Desvignes T."/>
            <person name="Postlethwait J."/>
            <person name="Bobe J."/>
            <person name="Wedekind C."/>
            <person name="Guiguen Y."/>
        </authorList>
    </citation>
    <scope>NUCLEOTIDE SEQUENCE [LARGE SCALE GENOMIC DNA]</scope>
    <source>
        <strain evidence="2">Cs_M1</strain>
        <tissue evidence="2">Blood</tissue>
    </source>
</reference>